<dbReference type="PANTHER" id="PTHR33321:SF12">
    <property type="entry name" value="PLANT BASIC SECRETORY PROTEIN (BSP) FAMILY PROTEIN"/>
    <property type="match status" value="1"/>
</dbReference>
<dbReference type="PANTHER" id="PTHR33321">
    <property type="match status" value="1"/>
</dbReference>
<organism evidence="2 3">
    <name type="scientific">Mycena albidolilacea</name>
    <dbReference type="NCBI Taxonomy" id="1033008"/>
    <lineage>
        <taxon>Eukaryota</taxon>
        <taxon>Fungi</taxon>
        <taxon>Dikarya</taxon>
        <taxon>Basidiomycota</taxon>
        <taxon>Agaricomycotina</taxon>
        <taxon>Agaricomycetes</taxon>
        <taxon>Agaricomycetidae</taxon>
        <taxon>Agaricales</taxon>
        <taxon>Marasmiineae</taxon>
        <taxon>Mycenaceae</taxon>
        <taxon>Mycena</taxon>
    </lineage>
</organism>
<sequence length="250" mass="28022">MPPTPPSPPPIQWPLPKFNIRIEDLAHPGAVLFLDNIKPLDALRSAVLASFNLLYARPVYAPTNVESILLVLRPMDGVAYTFGSAAEKEIHFSLDHIVNCASRAQDEIMGVLVHEVVHCYQYNANGSAPGGLIEGIADFVRLRTNLCPPHWRRAPGPKDRWDAGYQTTAYFLDWIEERSGRGAIRALNKALKDEEYDEKIFVVIGAEPVRDLWRRFKAELGVEDREEEEEEKEGGGGGEALVRSYNPVYI</sequence>
<protein>
    <submittedName>
        <fullName evidence="2">Peptidase of plants and bacteria-domain-containing protein</fullName>
    </submittedName>
</protein>
<evidence type="ECO:0000313" key="2">
    <source>
        <dbReference type="EMBL" id="KAJ7361174.1"/>
    </source>
</evidence>
<gene>
    <name evidence="2" type="ORF">DFH08DRAFT_843330</name>
</gene>
<dbReference type="EMBL" id="JARIHO010000005">
    <property type="protein sequence ID" value="KAJ7361174.1"/>
    <property type="molecule type" value="Genomic_DNA"/>
</dbReference>
<evidence type="ECO:0000313" key="3">
    <source>
        <dbReference type="Proteomes" id="UP001218218"/>
    </source>
</evidence>
<dbReference type="Proteomes" id="UP001218218">
    <property type="component" value="Unassembled WGS sequence"/>
</dbReference>
<proteinExistence type="predicted"/>
<dbReference type="Pfam" id="PF04450">
    <property type="entry name" value="BSP"/>
    <property type="match status" value="1"/>
</dbReference>
<feature type="region of interest" description="Disordered" evidence="1">
    <location>
        <begin position="224"/>
        <end position="250"/>
    </location>
</feature>
<keyword evidence="3" id="KW-1185">Reference proteome</keyword>
<name>A0AAD7AKB2_9AGAR</name>
<accession>A0AAD7AKB2</accession>
<dbReference type="InterPro" id="IPR007541">
    <property type="entry name" value="Uncharacterised_BSP"/>
</dbReference>
<reference evidence="2" key="1">
    <citation type="submission" date="2023-03" db="EMBL/GenBank/DDBJ databases">
        <title>Massive genome expansion in bonnet fungi (Mycena s.s.) driven by repeated elements and novel gene families across ecological guilds.</title>
        <authorList>
            <consortium name="Lawrence Berkeley National Laboratory"/>
            <person name="Harder C.B."/>
            <person name="Miyauchi S."/>
            <person name="Viragh M."/>
            <person name="Kuo A."/>
            <person name="Thoen E."/>
            <person name="Andreopoulos B."/>
            <person name="Lu D."/>
            <person name="Skrede I."/>
            <person name="Drula E."/>
            <person name="Henrissat B."/>
            <person name="Morin E."/>
            <person name="Kohler A."/>
            <person name="Barry K."/>
            <person name="LaButti K."/>
            <person name="Morin E."/>
            <person name="Salamov A."/>
            <person name="Lipzen A."/>
            <person name="Mereny Z."/>
            <person name="Hegedus B."/>
            <person name="Baldrian P."/>
            <person name="Stursova M."/>
            <person name="Weitz H."/>
            <person name="Taylor A."/>
            <person name="Grigoriev I.V."/>
            <person name="Nagy L.G."/>
            <person name="Martin F."/>
            <person name="Kauserud H."/>
        </authorList>
    </citation>
    <scope>NUCLEOTIDE SEQUENCE</scope>
    <source>
        <strain evidence="2">CBHHK002</strain>
    </source>
</reference>
<evidence type="ECO:0000256" key="1">
    <source>
        <dbReference type="SAM" id="MobiDB-lite"/>
    </source>
</evidence>
<dbReference type="AlphaFoldDB" id="A0AAD7AKB2"/>
<comment type="caution">
    <text evidence="2">The sequence shown here is derived from an EMBL/GenBank/DDBJ whole genome shotgun (WGS) entry which is preliminary data.</text>
</comment>